<gene>
    <name evidence="1" type="ORF">MLD38_017778</name>
</gene>
<protein>
    <submittedName>
        <fullName evidence="1">Uncharacterized protein</fullName>
    </submittedName>
</protein>
<keyword evidence="2" id="KW-1185">Reference proteome</keyword>
<dbReference type="EMBL" id="CM042884">
    <property type="protein sequence ID" value="KAI4369327.1"/>
    <property type="molecule type" value="Genomic_DNA"/>
</dbReference>
<name>A0ACB9QR69_9MYRT</name>
<organism evidence="1 2">
    <name type="scientific">Melastoma candidum</name>
    <dbReference type="NCBI Taxonomy" id="119954"/>
    <lineage>
        <taxon>Eukaryota</taxon>
        <taxon>Viridiplantae</taxon>
        <taxon>Streptophyta</taxon>
        <taxon>Embryophyta</taxon>
        <taxon>Tracheophyta</taxon>
        <taxon>Spermatophyta</taxon>
        <taxon>Magnoliopsida</taxon>
        <taxon>eudicotyledons</taxon>
        <taxon>Gunneridae</taxon>
        <taxon>Pentapetalae</taxon>
        <taxon>rosids</taxon>
        <taxon>malvids</taxon>
        <taxon>Myrtales</taxon>
        <taxon>Melastomataceae</taxon>
        <taxon>Melastomatoideae</taxon>
        <taxon>Melastomateae</taxon>
        <taxon>Melastoma</taxon>
    </lineage>
</organism>
<evidence type="ECO:0000313" key="2">
    <source>
        <dbReference type="Proteomes" id="UP001057402"/>
    </source>
</evidence>
<proteinExistence type="predicted"/>
<accession>A0ACB9QR69</accession>
<comment type="caution">
    <text evidence="1">The sequence shown here is derived from an EMBL/GenBank/DDBJ whole genome shotgun (WGS) entry which is preliminary data.</text>
</comment>
<reference evidence="2" key="1">
    <citation type="journal article" date="2023" name="Front. Plant Sci.">
        <title>Chromosomal-level genome assembly of Melastoma candidum provides insights into trichome evolution.</title>
        <authorList>
            <person name="Zhong Y."/>
            <person name="Wu W."/>
            <person name="Sun C."/>
            <person name="Zou P."/>
            <person name="Liu Y."/>
            <person name="Dai S."/>
            <person name="Zhou R."/>
        </authorList>
    </citation>
    <scope>NUCLEOTIDE SEQUENCE [LARGE SCALE GENOMIC DNA]</scope>
</reference>
<sequence length="177" mass="19557">MPRNPNIPKKDGQAHDLSLLDRKPEFANDFLWSSLLVNFGNDMRCGASPLFPVMYKPLQNGVPSGPYGQNTCQRAVHPPGSVAALVPEFPISMPFKYPQLRKVPMTSLEVHQHRGNAATCKYHPSIPGQCIKEEAKYLAPKQERDDSLFEACIPVMDPPGVPPSSMFWPLIGGGYPT</sequence>
<evidence type="ECO:0000313" key="1">
    <source>
        <dbReference type="EMBL" id="KAI4369327.1"/>
    </source>
</evidence>
<dbReference type="Proteomes" id="UP001057402">
    <property type="component" value="Chromosome 5"/>
</dbReference>